<comment type="catalytic activity">
    <reaction evidence="1">
        <text>a 4-O-methyl-thymidine in DNA + L-cysteinyl-[protein] = a thymidine in DNA + S-methyl-L-cysteinyl-[protein]</text>
        <dbReference type="Rhea" id="RHEA:53428"/>
        <dbReference type="Rhea" id="RHEA-COMP:10131"/>
        <dbReference type="Rhea" id="RHEA-COMP:10132"/>
        <dbReference type="Rhea" id="RHEA-COMP:13555"/>
        <dbReference type="Rhea" id="RHEA-COMP:13556"/>
        <dbReference type="ChEBI" id="CHEBI:29950"/>
        <dbReference type="ChEBI" id="CHEBI:82612"/>
        <dbReference type="ChEBI" id="CHEBI:137386"/>
        <dbReference type="ChEBI" id="CHEBI:137387"/>
        <dbReference type="EC" id="2.1.1.63"/>
    </reaction>
</comment>
<evidence type="ECO:0000256" key="4">
    <source>
        <dbReference type="ARBA" id="ARBA00022603"/>
    </source>
</evidence>
<dbReference type="CDD" id="cd06445">
    <property type="entry name" value="ATase"/>
    <property type="match status" value="1"/>
</dbReference>
<dbReference type="Gene3D" id="1.10.10.10">
    <property type="entry name" value="Winged helix-like DNA-binding domain superfamily/Winged helix DNA-binding domain"/>
    <property type="match status" value="1"/>
</dbReference>
<dbReference type="GO" id="GO:0032259">
    <property type="term" value="P:methylation"/>
    <property type="evidence" value="ECO:0007669"/>
    <property type="project" value="UniProtKB-KW"/>
</dbReference>
<dbReference type="RefSeq" id="WP_126617574.1">
    <property type="nucleotide sequence ID" value="NZ_JBHUCY010000015.1"/>
</dbReference>
<dbReference type="InterPro" id="IPR036631">
    <property type="entry name" value="MGMT_N_sf"/>
</dbReference>
<comment type="caution">
    <text evidence="10">The sequence shown here is derived from an EMBL/GenBank/DDBJ whole genome shotgun (WGS) entry which is preliminary data.</text>
</comment>
<name>A0A3S0HYX6_9PROT</name>
<evidence type="ECO:0000256" key="3">
    <source>
        <dbReference type="ARBA" id="ARBA00011918"/>
    </source>
</evidence>
<dbReference type="PANTHER" id="PTHR10815:SF13">
    <property type="entry name" value="METHYLATED-DNA--PROTEIN-CYSTEINE METHYLTRANSFERASE"/>
    <property type="match status" value="1"/>
</dbReference>
<evidence type="ECO:0000256" key="7">
    <source>
        <dbReference type="ARBA" id="ARBA00023204"/>
    </source>
</evidence>
<comment type="similarity">
    <text evidence="2">Belongs to the MGMT family.</text>
</comment>
<keyword evidence="5 10" id="KW-0808">Transferase</keyword>
<gene>
    <name evidence="10" type="ORF">EJ903_16850</name>
</gene>
<evidence type="ECO:0000313" key="11">
    <source>
        <dbReference type="Proteomes" id="UP000277007"/>
    </source>
</evidence>
<dbReference type="FunFam" id="1.10.10.10:FF:000214">
    <property type="entry name" value="Methylated-DNA--protein-cysteine methyltransferase"/>
    <property type="match status" value="1"/>
</dbReference>
<evidence type="ECO:0000259" key="9">
    <source>
        <dbReference type="Pfam" id="PF01035"/>
    </source>
</evidence>
<organism evidence="10 11">
    <name type="scientific">Azospirillum griseum</name>
    <dbReference type="NCBI Taxonomy" id="2496639"/>
    <lineage>
        <taxon>Bacteria</taxon>
        <taxon>Pseudomonadati</taxon>
        <taxon>Pseudomonadota</taxon>
        <taxon>Alphaproteobacteria</taxon>
        <taxon>Rhodospirillales</taxon>
        <taxon>Azospirillaceae</taxon>
        <taxon>Azospirillum</taxon>
    </lineage>
</organism>
<dbReference type="Gene3D" id="3.30.160.70">
    <property type="entry name" value="Methylated DNA-protein cysteine methyltransferase domain"/>
    <property type="match status" value="1"/>
</dbReference>
<evidence type="ECO:0000256" key="6">
    <source>
        <dbReference type="ARBA" id="ARBA00022763"/>
    </source>
</evidence>
<dbReference type="SUPFAM" id="SSF53155">
    <property type="entry name" value="Methylated DNA-protein cysteine methyltransferase domain"/>
    <property type="match status" value="1"/>
</dbReference>
<feature type="domain" description="Methylated-DNA-[protein]-cysteine S-methyltransferase DNA binding" evidence="9">
    <location>
        <begin position="138"/>
        <end position="217"/>
    </location>
</feature>
<sequence length="231" mass="24679">MASPALPASTRRLSAPIVTLLPTAPVPPLSRLPEAVGQPPDLTPLSPEAARALGDGLVIRWGWHDSPFGRVLLADSDRGLCWLGFERAEDGRDGLTELAAAWPDARRVSDPQATRPLADRLFDAPTAPPPPLLLKGTAFQIAVWRALMRIPPGAVASYEAVAHAVGNPAALRAVGAAGGRNPVCVLVPCHRAVQKSGVIHRYRYGVPLKQALLAWEQGRCEPERRATRPPP</sequence>
<evidence type="ECO:0000256" key="5">
    <source>
        <dbReference type="ARBA" id="ARBA00022679"/>
    </source>
</evidence>
<dbReference type="InterPro" id="IPR036217">
    <property type="entry name" value="MethylDNA_cys_MeTrfase_DNAb"/>
</dbReference>
<keyword evidence="6" id="KW-0227">DNA damage</keyword>
<accession>A0A3S0HYX6</accession>
<keyword evidence="4 10" id="KW-0489">Methyltransferase</keyword>
<dbReference type="SUPFAM" id="SSF46767">
    <property type="entry name" value="Methylated DNA-protein cysteine methyltransferase, C-terminal domain"/>
    <property type="match status" value="1"/>
</dbReference>
<protein>
    <recommendedName>
        <fullName evidence="3">methylated-DNA--[protein]-cysteine S-methyltransferase</fullName>
        <ecNumber evidence="3">2.1.1.63</ecNumber>
    </recommendedName>
</protein>
<evidence type="ECO:0000313" key="10">
    <source>
        <dbReference type="EMBL" id="RTR17803.1"/>
    </source>
</evidence>
<comment type="catalytic activity">
    <reaction evidence="8">
        <text>a 6-O-methyl-2'-deoxyguanosine in DNA + L-cysteinyl-[protein] = S-methyl-L-cysteinyl-[protein] + a 2'-deoxyguanosine in DNA</text>
        <dbReference type="Rhea" id="RHEA:24000"/>
        <dbReference type="Rhea" id="RHEA-COMP:10131"/>
        <dbReference type="Rhea" id="RHEA-COMP:10132"/>
        <dbReference type="Rhea" id="RHEA-COMP:11367"/>
        <dbReference type="Rhea" id="RHEA-COMP:11368"/>
        <dbReference type="ChEBI" id="CHEBI:29950"/>
        <dbReference type="ChEBI" id="CHEBI:82612"/>
        <dbReference type="ChEBI" id="CHEBI:85445"/>
        <dbReference type="ChEBI" id="CHEBI:85448"/>
        <dbReference type="EC" id="2.1.1.63"/>
    </reaction>
</comment>
<dbReference type="EMBL" id="RXMA01000017">
    <property type="protein sequence ID" value="RTR17803.1"/>
    <property type="molecule type" value="Genomic_DNA"/>
</dbReference>
<dbReference type="GO" id="GO:0003908">
    <property type="term" value="F:methylated-DNA-[protein]-cysteine S-methyltransferase activity"/>
    <property type="evidence" value="ECO:0007669"/>
    <property type="project" value="UniProtKB-EC"/>
</dbReference>
<dbReference type="PANTHER" id="PTHR10815">
    <property type="entry name" value="METHYLATED-DNA--PROTEIN-CYSTEINE METHYLTRANSFERASE"/>
    <property type="match status" value="1"/>
</dbReference>
<dbReference type="NCBIfam" id="TIGR00589">
    <property type="entry name" value="ogt"/>
    <property type="match status" value="1"/>
</dbReference>
<keyword evidence="11" id="KW-1185">Reference proteome</keyword>
<keyword evidence="7" id="KW-0234">DNA repair</keyword>
<dbReference type="Proteomes" id="UP000277007">
    <property type="component" value="Unassembled WGS sequence"/>
</dbReference>
<dbReference type="EC" id="2.1.1.63" evidence="3"/>
<dbReference type="Pfam" id="PF01035">
    <property type="entry name" value="DNA_binding_1"/>
    <property type="match status" value="1"/>
</dbReference>
<evidence type="ECO:0000256" key="1">
    <source>
        <dbReference type="ARBA" id="ARBA00001286"/>
    </source>
</evidence>
<proteinExistence type="inferred from homology"/>
<dbReference type="InterPro" id="IPR036388">
    <property type="entry name" value="WH-like_DNA-bd_sf"/>
</dbReference>
<dbReference type="InterPro" id="IPR014048">
    <property type="entry name" value="MethylDNA_cys_MeTrfase_DNA-bd"/>
</dbReference>
<dbReference type="OrthoDB" id="9802228at2"/>
<dbReference type="GO" id="GO:0006281">
    <property type="term" value="P:DNA repair"/>
    <property type="evidence" value="ECO:0007669"/>
    <property type="project" value="UniProtKB-KW"/>
</dbReference>
<evidence type="ECO:0000256" key="2">
    <source>
        <dbReference type="ARBA" id="ARBA00008711"/>
    </source>
</evidence>
<evidence type="ECO:0000256" key="8">
    <source>
        <dbReference type="ARBA" id="ARBA00049348"/>
    </source>
</evidence>
<reference evidence="10 11" key="1">
    <citation type="submission" date="2018-12" db="EMBL/GenBank/DDBJ databases">
        <authorList>
            <person name="Yang Y."/>
        </authorList>
    </citation>
    <scope>NUCLEOTIDE SEQUENCE [LARGE SCALE GENOMIC DNA]</scope>
    <source>
        <strain evidence="10 11">L-25-5w-1</strain>
    </source>
</reference>
<dbReference type="AlphaFoldDB" id="A0A3S0HYX6"/>